<dbReference type="PANTHER" id="PTHR11632">
    <property type="entry name" value="SUCCINATE DEHYDROGENASE 2 FLAVOPROTEIN SUBUNIT"/>
    <property type="match status" value="1"/>
</dbReference>
<dbReference type="InterPro" id="IPR003953">
    <property type="entry name" value="FAD-dep_OxRdtase_2_FAD-bd"/>
</dbReference>
<evidence type="ECO:0000259" key="17">
    <source>
        <dbReference type="Pfam" id="PF00890"/>
    </source>
</evidence>
<dbReference type="InterPro" id="IPR014006">
    <property type="entry name" value="Succ_Dhase_FrdA_Gneg"/>
</dbReference>
<accession>A0AA40CWA6</accession>
<feature type="modified residue" description="Tele-8alpha-FAD histidine" evidence="14">
    <location>
        <position position="851"/>
    </location>
</feature>
<evidence type="ECO:0000256" key="2">
    <source>
        <dbReference type="ARBA" id="ARBA00008040"/>
    </source>
</evidence>
<comment type="pathway">
    <text evidence="15">Carbohydrate metabolism; tricarboxylic acid cycle; fumarate from succinate (eukaryal route): step 1/1.</text>
</comment>
<keyword evidence="7 15" id="KW-0249">Electron transport</keyword>
<comment type="cofactor">
    <cofactor evidence="13">
        <name>FAD</name>
        <dbReference type="ChEBI" id="CHEBI:57692"/>
    </cofactor>
    <text evidence="13">Flavinylated by SdhE, about 5% flavinylation occurs in the absence of SdhE.</text>
</comment>
<feature type="domain" description="FAD-dependent oxidoreductase 2 FAD-binding" evidence="17">
    <location>
        <begin position="846"/>
        <end position="1210"/>
    </location>
</feature>
<dbReference type="EMBL" id="JAUJDW010000025">
    <property type="protein sequence ID" value="KAK0653751.1"/>
    <property type="molecule type" value="Genomic_DNA"/>
</dbReference>
<dbReference type="InterPro" id="IPR003952">
    <property type="entry name" value="FRD_SDH_FAD_BS"/>
</dbReference>
<feature type="region of interest" description="Disordered" evidence="16">
    <location>
        <begin position="497"/>
        <end position="518"/>
    </location>
</feature>
<feature type="compositionally biased region" description="Basic and acidic residues" evidence="16">
    <location>
        <begin position="603"/>
        <end position="616"/>
    </location>
</feature>
<evidence type="ECO:0000256" key="13">
    <source>
        <dbReference type="PIRSR" id="PIRSR611281-3"/>
    </source>
</evidence>
<keyword evidence="8 15" id="KW-0560">Oxidoreductase</keyword>
<dbReference type="InterPro" id="IPR036188">
    <property type="entry name" value="FAD/NAD-bd_sf"/>
</dbReference>
<evidence type="ECO:0000259" key="19">
    <source>
        <dbReference type="Pfam" id="PF06978"/>
    </source>
</evidence>
<evidence type="ECO:0000256" key="16">
    <source>
        <dbReference type="SAM" id="MobiDB-lite"/>
    </source>
</evidence>
<evidence type="ECO:0000259" key="21">
    <source>
        <dbReference type="Pfam" id="PF22770"/>
    </source>
</evidence>
<dbReference type="Gene3D" id="3.90.700.10">
    <property type="entry name" value="Succinate dehydrogenase/fumarate reductase flavoprotein, catalytic domain"/>
    <property type="match status" value="1"/>
</dbReference>
<feature type="binding site" evidence="12">
    <location>
        <position position="1048"/>
    </location>
    <ligand>
        <name>substrate</name>
    </ligand>
</feature>
<comment type="catalytic activity">
    <reaction evidence="10 15">
        <text>a quinone + succinate = fumarate + a quinol</text>
        <dbReference type="Rhea" id="RHEA:40523"/>
        <dbReference type="ChEBI" id="CHEBI:24646"/>
        <dbReference type="ChEBI" id="CHEBI:29806"/>
        <dbReference type="ChEBI" id="CHEBI:30031"/>
        <dbReference type="ChEBI" id="CHEBI:132124"/>
        <dbReference type="EC" id="1.3.5.1"/>
    </reaction>
</comment>
<gene>
    <name evidence="22" type="primary">sdh1_0</name>
    <name evidence="22" type="ORF">DIS24_g5802</name>
</gene>
<feature type="active site" description="Proton acceptor" evidence="11">
    <location>
        <position position="1092"/>
    </location>
</feature>
<evidence type="ECO:0000256" key="1">
    <source>
        <dbReference type="ARBA" id="ARBA00004170"/>
    </source>
</evidence>
<feature type="compositionally biased region" description="Basic residues" evidence="16">
    <location>
        <begin position="146"/>
        <end position="155"/>
    </location>
</feature>
<feature type="domain" description="Fumarate reductase/succinate dehydrogenase flavoprotein-like C-terminal" evidence="18">
    <location>
        <begin position="1266"/>
        <end position="1401"/>
    </location>
</feature>
<dbReference type="NCBIfam" id="TIGR01816">
    <property type="entry name" value="sdhA_forward"/>
    <property type="match status" value="1"/>
</dbReference>
<feature type="domain" description="POP1 C-terminal" evidence="21">
    <location>
        <begin position="689"/>
        <end position="836"/>
    </location>
</feature>
<evidence type="ECO:0000256" key="5">
    <source>
        <dbReference type="ARBA" id="ARBA00022630"/>
    </source>
</evidence>
<feature type="binding site" evidence="12">
    <location>
        <position position="1204"/>
    </location>
    <ligand>
        <name>substrate</name>
    </ligand>
</feature>
<organism evidence="22 23">
    <name type="scientific">Lasiodiplodia hormozganensis</name>
    <dbReference type="NCBI Taxonomy" id="869390"/>
    <lineage>
        <taxon>Eukaryota</taxon>
        <taxon>Fungi</taxon>
        <taxon>Dikarya</taxon>
        <taxon>Ascomycota</taxon>
        <taxon>Pezizomycotina</taxon>
        <taxon>Dothideomycetes</taxon>
        <taxon>Dothideomycetes incertae sedis</taxon>
        <taxon>Botryosphaeriales</taxon>
        <taxon>Botryosphaeriaceae</taxon>
        <taxon>Lasiodiplodia</taxon>
    </lineage>
</organism>
<dbReference type="SUPFAM" id="SSF46977">
    <property type="entry name" value="Succinate dehydrogenase/fumarate reductase flavoprotein C-terminal domain"/>
    <property type="match status" value="1"/>
</dbReference>
<proteinExistence type="inferred from homology"/>
<dbReference type="FunFam" id="4.10.80.40:FF:000002">
    <property type="entry name" value="Succinate dehydrogenase [ubiquinone] flavoprotein subunit, mitochondrial"/>
    <property type="match status" value="1"/>
</dbReference>
<dbReference type="EC" id="1.3.5.1" evidence="15"/>
<dbReference type="SUPFAM" id="SSF56425">
    <property type="entry name" value="Succinate dehydrogenase/fumarate reductase flavoprotein, catalytic domain"/>
    <property type="match status" value="1"/>
</dbReference>
<dbReference type="Pfam" id="PF02910">
    <property type="entry name" value="Succ_DH_flav_C"/>
    <property type="match status" value="1"/>
</dbReference>
<dbReference type="NCBIfam" id="TIGR01812">
    <property type="entry name" value="sdhA_frdA_Gneg"/>
    <property type="match status" value="1"/>
</dbReference>
<evidence type="ECO:0000256" key="4">
    <source>
        <dbReference type="ARBA" id="ARBA00022532"/>
    </source>
</evidence>
<dbReference type="GO" id="GO:0050660">
    <property type="term" value="F:flavin adenine dinucleotide binding"/>
    <property type="evidence" value="ECO:0007669"/>
    <property type="project" value="InterPro"/>
</dbReference>
<evidence type="ECO:0000256" key="7">
    <source>
        <dbReference type="ARBA" id="ARBA00022982"/>
    </source>
</evidence>
<comment type="subcellular location">
    <subcellularLocation>
        <location evidence="1">Membrane</location>
        <topology evidence="1">Peripheral membrane protein</topology>
    </subcellularLocation>
    <subcellularLocation>
        <location evidence="15">Mitochondrion inner membrane</location>
        <topology evidence="15">Peripheral membrane protein</topology>
        <orientation evidence="15">Matrix side</orientation>
    </subcellularLocation>
</comment>
<feature type="region of interest" description="Disordered" evidence="16">
    <location>
        <begin position="146"/>
        <end position="172"/>
    </location>
</feature>
<evidence type="ECO:0000256" key="15">
    <source>
        <dbReference type="RuleBase" id="RU362051"/>
    </source>
</evidence>
<keyword evidence="23" id="KW-1185">Reference proteome</keyword>
<keyword evidence="4 15" id="KW-0816">Tricarboxylic acid cycle</keyword>
<dbReference type="InterPro" id="IPR015939">
    <property type="entry name" value="Fum_Rdtase/Succ_DH_flav-like_C"/>
</dbReference>
<feature type="region of interest" description="Disordered" evidence="16">
    <location>
        <begin position="1"/>
        <end position="42"/>
    </location>
</feature>
<dbReference type="InterPro" id="IPR030664">
    <property type="entry name" value="SdhA/FrdA/AprA"/>
</dbReference>
<keyword evidence="3 15" id="KW-0813">Transport</keyword>
<dbReference type="GO" id="GO:0006099">
    <property type="term" value="P:tricarboxylic acid cycle"/>
    <property type="evidence" value="ECO:0007669"/>
    <property type="project" value="UniProtKB-KW"/>
</dbReference>
<feature type="binding site" evidence="13">
    <location>
        <position position="1027"/>
    </location>
    <ligand>
        <name>FAD</name>
        <dbReference type="ChEBI" id="CHEBI:57692"/>
    </ligand>
</feature>
<keyword evidence="6 13" id="KW-0274">FAD</keyword>
<evidence type="ECO:0000313" key="23">
    <source>
        <dbReference type="Proteomes" id="UP001175001"/>
    </source>
</evidence>
<dbReference type="InterPro" id="IPR009723">
    <property type="entry name" value="Pop1_N"/>
</dbReference>
<feature type="domain" description="POPLD" evidence="20">
    <location>
        <begin position="542"/>
        <end position="647"/>
    </location>
</feature>
<dbReference type="Pfam" id="PF22770">
    <property type="entry name" value="POP1_C"/>
    <property type="match status" value="1"/>
</dbReference>
<comment type="function">
    <text evidence="15">Flavoprotein (FP) subunit of succinate dehydrogenase (SDH) that is involved in complex II of the mitochondrial electron transport chain and is responsible for transferring electrons from succinate to ubiquinone (coenzyme Q).</text>
</comment>
<evidence type="ECO:0000256" key="3">
    <source>
        <dbReference type="ARBA" id="ARBA00022448"/>
    </source>
</evidence>
<dbReference type="SUPFAM" id="SSF103025">
    <property type="entry name" value="Folate-binding domain"/>
    <property type="match status" value="1"/>
</dbReference>
<evidence type="ECO:0000256" key="8">
    <source>
        <dbReference type="ARBA" id="ARBA00023002"/>
    </source>
</evidence>
<sequence length="1401" mass="154897">MADKRKQPPSSSKQQGGQYGRDRKRAKTRDARAIAAQSTGTAFKNGEVDVDKFVKAHEYAIKALENGMQKARQGLTTRAFQGVPKELRRRTASHNAKRVPKRLRPRAAREMVEDNTPTVTARRRKPSGHMRLRLENAKKFQRFVSKVRAKKGKKKAQGDAAEGSKEGDDMEVTVQPTEEAIKTRKPHVKTSKPKNPPVPRAKFRKRQLNKQWLPTHMFHTKRAHMTPPLEPLWRFAIPMAPTMKCYRPTHRASVIRGAVAWDTSYMSTIGLYGSDAHIQKLLTDFGVDNWGKRGQKWRDGTRTWEGWLYEKGGWPEKAIAPVTIVWCAKPKPEDVEMGDDTTEGASSKKKDKKHVLIRIHPSAFLELWDAIRKLNPPVTVEDLRWEIGSIEITGPGATEALCGVLWPVAAENAEDSPSDVWKRLAPVTNLGTLPANALLGFNISDPRLHHPPRTVQIPTDSQSHSRLVNTCANWPLDRTQGPPDLFTRKKRLDASRTLSSQKSINRRKTAAMPKAYPEPLPTDPSIPILLFASRASGAGNGTWTLVLPWKCVSPVWNSLMYYPLSTGANVRFGGLNQKRQLAFEAGVPFFPADYPGTKAGQEWNERETEKRKTEWERRPKGKRIQWESLELAEGRKGEVGRGWACDWDALREGVDAPDTKPSFYQIPPYLAEEATSSRKTDDVPNPEAALATVRITVIGRGAPTDCARLYRLPSADTDLLQKWLALVPDPQTKHNAKKKAAQLPRKPAPDAPERIHQAFLAASLLEGDKKDVQAGGKDYPPVPDKEDLIGFMTAGNYNLGEGRVTGVGNVVLKKLVEGMGEEKGKERLCIVRNAGETLTNHTLSQFPTRSHTVAAQGGINAALGNVTADDWRWHFYDTVKGSDWLGDQDAIAYMTREAVAAVVELERYGVPFSRTAAGTIYQRALGGQSLRFGSGGQAYRTACVGDRTGHAVLHALYGQSLRHGCRFLVEYFALDLMMVGGKCVGVTAIGMEDGTCHRLFARNTVLATGGYGRAYFSATSAHTSTGDGNAMVARAGLPLQDMEFVQFHPSGIYGAGVLITEGARGEGGYLLNSEGERFMERYAPTAKDLASRDVVSRAMNMEILEGRGCGPDRDHIYLQLSHLPRDIILERLPGIAETASIFAGIDITTQPIPVLPTVHYCMGGIPTNYKGQVLDIGPDGKETTVPGLYAAGEAACVSVHGANRLGANSLLDIVVFGRACAIDISNSNEKGMPHEKATEDIGMDSIFELETILASNGDKLTAEIRGDMQRAMQADAAVFRTEKSLATGHEKVKAVEKDFRERLAVKDKSMIWNSDLIETLETRNLLTCAVQTVASAVERKESRGSHAREDFPERLDEEWLKHSLTWQKEVGEDVRIGYRDVVLDTLDQTDCPSIPPKKRSY</sequence>
<dbReference type="Gene3D" id="1.20.58.100">
    <property type="entry name" value="Fumarate reductase/succinate dehydrogenase flavoprotein-like, C-terminal domain"/>
    <property type="match status" value="1"/>
</dbReference>
<dbReference type="PANTHER" id="PTHR11632:SF51">
    <property type="entry name" value="SUCCINATE DEHYDROGENASE [UBIQUINONE] FLAVOPROTEIN SUBUNIT, MITOCHONDRIAL"/>
    <property type="match status" value="1"/>
</dbReference>
<keyword evidence="15" id="KW-0809">Transit peptide</keyword>
<dbReference type="Gene3D" id="4.10.80.40">
    <property type="entry name" value="succinate dehydrogenase protein domain"/>
    <property type="match status" value="1"/>
</dbReference>
<feature type="domain" description="Pop1 N-terminal" evidence="19">
    <location>
        <begin position="53"/>
        <end position="273"/>
    </location>
</feature>
<keyword evidence="9 15" id="KW-0472">Membrane</keyword>
<feature type="binding site" evidence="13">
    <location>
        <position position="1193"/>
    </location>
    <ligand>
        <name>FAD</name>
        <dbReference type="ChEBI" id="CHEBI:57692"/>
    </ligand>
</feature>
<dbReference type="GO" id="GO:0006121">
    <property type="term" value="P:mitochondrial electron transport, succinate to ubiquinone"/>
    <property type="evidence" value="ECO:0007669"/>
    <property type="project" value="TreeGrafter"/>
</dbReference>
<dbReference type="Pfam" id="PF00890">
    <property type="entry name" value="FAD_binding_2"/>
    <property type="match status" value="1"/>
</dbReference>
<name>A0AA40CWA6_9PEZI</name>
<dbReference type="Gene3D" id="3.50.50.60">
    <property type="entry name" value="FAD/NAD(P)-binding domain"/>
    <property type="match status" value="1"/>
</dbReference>
<dbReference type="Pfam" id="PF06978">
    <property type="entry name" value="POP1_N"/>
    <property type="match status" value="1"/>
</dbReference>
<evidence type="ECO:0000256" key="6">
    <source>
        <dbReference type="ARBA" id="ARBA00022827"/>
    </source>
</evidence>
<dbReference type="FunFam" id="1.20.58.100:FF:000001">
    <property type="entry name" value="Succinate dehydrogenase flavoprotein subunit (SdhA)"/>
    <property type="match status" value="1"/>
</dbReference>
<evidence type="ECO:0000313" key="22">
    <source>
        <dbReference type="EMBL" id="KAK0653751.1"/>
    </source>
</evidence>
<dbReference type="Proteomes" id="UP001175001">
    <property type="component" value="Unassembled WGS sequence"/>
</dbReference>
<comment type="caution">
    <text evidence="22">The sequence shown here is derived from an EMBL/GenBank/DDBJ whole genome shotgun (WGS) entry which is preliminary data.</text>
</comment>
<keyword evidence="5 13" id="KW-0285">Flavoprotein</keyword>
<dbReference type="InterPro" id="IPR027477">
    <property type="entry name" value="Succ_DH/fumarate_Rdtase_cat_sf"/>
</dbReference>
<dbReference type="FunFam" id="3.90.700.10:FF:000001">
    <property type="entry name" value="Mitochondrial succinate dehydrogenase flavoprotein subunit"/>
    <property type="match status" value="1"/>
</dbReference>
<reference evidence="22" key="1">
    <citation type="submission" date="2023-06" db="EMBL/GenBank/DDBJ databases">
        <title>Multi-omics analyses reveal the molecular pathogenesis toolkit of Lasiodiplodia hormozganensis, a cross-kingdom pathogen.</title>
        <authorList>
            <person name="Felix C."/>
            <person name="Meneses R."/>
            <person name="Goncalves M.F.M."/>
            <person name="Tilleman L."/>
            <person name="Duarte A.S."/>
            <person name="Jorrin-Novo J.V."/>
            <person name="Van De Peer Y."/>
            <person name="Deforce D."/>
            <person name="Van Nieuwerburgh F."/>
            <person name="Esteves A.C."/>
            <person name="Alves A."/>
        </authorList>
    </citation>
    <scope>NUCLEOTIDE SEQUENCE</scope>
    <source>
        <strain evidence="22">CBS 339.90</strain>
    </source>
</reference>
<protein>
    <recommendedName>
        <fullName evidence="15">Succinate dehydrogenase [ubiquinone] flavoprotein subunit, mitochondrial</fullName>
        <ecNumber evidence="15">1.3.5.1</ecNumber>
    </recommendedName>
</protein>
<comment type="similarity">
    <text evidence="2 15">Belongs to the FAD-dependent oxidoreductase 2 family. FRD/SDH subfamily.</text>
</comment>
<feature type="region of interest" description="Disordered" evidence="16">
    <location>
        <begin position="596"/>
        <end position="616"/>
    </location>
</feature>
<dbReference type="GO" id="GO:0009055">
    <property type="term" value="F:electron transfer activity"/>
    <property type="evidence" value="ECO:0007669"/>
    <property type="project" value="TreeGrafter"/>
</dbReference>
<dbReference type="InterPro" id="IPR012590">
    <property type="entry name" value="POPLD_dom"/>
</dbReference>
<evidence type="ECO:0000256" key="11">
    <source>
        <dbReference type="PIRSR" id="PIRSR611281-1"/>
    </source>
</evidence>
<evidence type="ECO:0000256" key="14">
    <source>
        <dbReference type="PIRSR" id="PIRSR611281-4"/>
    </source>
</evidence>
<dbReference type="Pfam" id="PF08170">
    <property type="entry name" value="POPLD"/>
    <property type="match status" value="1"/>
</dbReference>
<feature type="binding site" evidence="13">
    <location>
        <begin position="1209"/>
        <end position="1210"/>
    </location>
    <ligand>
        <name>FAD</name>
        <dbReference type="ChEBI" id="CHEBI:57692"/>
    </ligand>
</feature>
<evidence type="ECO:0000256" key="10">
    <source>
        <dbReference type="ARBA" id="ARBA00049220"/>
    </source>
</evidence>
<dbReference type="SUPFAM" id="SSF51905">
    <property type="entry name" value="FAD/NAD(P)-binding domain"/>
    <property type="match status" value="1"/>
</dbReference>
<evidence type="ECO:0000256" key="9">
    <source>
        <dbReference type="ARBA" id="ARBA00023136"/>
    </source>
</evidence>
<dbReference type="InterPro" id="IPR037099">
    <property type="entry name" value="Fum_R/Succ_DH_flav-like_C_sf"/>
</dbReference>
<feature type="binding site" evidence="12">
    <location>
        <position position="1159"/>
    </location>
    <ligand>
        <name>substrate</name>
    </ligand>
</feature>
<evidence type="ECO:0000259" key="18">
    <source>
        <dbReference type="Pfam" id="PF02910"/>
    </source>
</evidence>
<dbReference type="PROSITE" id="PS00504">
    <property type="entry name" value="FRD_SDH_FAD_BINDING"/>
    <property type="match status" value="1"/>
</dbReference>
<dbReference type="GO" id="GO:0008177">
    <property type="term" value="F:succinate dehydrogenase (quinone) activity"/>
    <property type="evidence" value="ECO:0007669"/>
    <property type="project" value="UniProtKB-EC"/>
</dbReference>
<dbReference type="InterPro" id="IPR011281">
    <property type="entry name" value="Succ_DH_flav_su_fwd"/>
</dbReference>
<feature type="binding site" evidence="12">
    <location>
        <position position="1060"/>
    </location>
    <ligand>
        <name>substrate</name>
    </ligand>
</feature>
<evidence type="ECO:0000256" key="12">
    <source>
        <dbReference type="PIRSR" id="PIRSR611281-2"/>
    </source>
</evidence>
<evidence type="ECO:0000259" key="20">
    <source>
        <dbReference type="Pfam" id="PF08170"/>
    </source>
</evidence>
<dbReference type="GO" id="GO:0005743">
    <property type="term" value="C:mitochondrial inner membrane"/>
    <property type="evidence" value="ECO:0007669"/>
    <property type="project" value="UniProtKB-SubCell"/>
</dbReference>
<dbReference type="InterPro" id="IPR055079">
    <property type="entry name" value="POP1_C"/>
</dbReference>